<name>A0A1S4AR04_TOBAC</name>
<protein>
    <submittedName>
        <fullName evidence="2">MADS-box protein SVP-like</fullName>
    </submittedName>
</protein>
<dbReference type="AlphaFoldDB" id="A0A1S4AR04"/>
<dbReference type="STRING" id="4097.A0A1S4AR04"/>
<reference evidence="2" key="1">
    <citation type="submission" date="2025-08" db="UniProtKB">
        <authorList>
            <consortium name="RefSeq"/>
        </authorList>
    </citation>
    <scope>IDENTIFICATION</scope>
</reference>
<evidence type="ECO:0000259" key="1">
    <source>
        <dbReference type="Pfam" id="PF01486"/>
    </source>
</evidence>
<gene>
    <name evidence="2" type="primary">LOC107800293</name>
</gene>
<dbReference type="GO" id="GO:0000981">
    <property type="term" value="F:DNA-binding transcription factor activity, RNA polymerase II-specific"/>
    <property type="evidence" value="ECO:0000318"/>
    <property type="project" value="GO_Central"/>
</dbReference>
<evidence type="ECO:0000313" key="2">
    <source>
        <dbReference type="RefSeq" id="XP_016478928.1"/>
    </source>
</evidence>
<dbReference type="GO" id="GO:0005634">
    <property type="term" value="C:nucleus"/>
    <property type="evidence" value="ECO:0007669"/>
    <property type="project" value="InterPro"/>
</dbReference>
<organism evidence="2">
    <name type="scientific">Nicotiana tabacum</name>
    <name type="common">Common tobacco</name>
    <dbReference type="NCBI Taxonomy" id="4097"/>
    <lineage>
        <taxon>Eukaryota</taxon>
        <taxon>Viridiplantae</taxon>
        <taxon>Streptophyta</taxon>
        <taxon>Embryophyta</taxon>
        <taxon>Tracheophyta</taxon>
        <taxon>Spermatophyta</taxon>
        <taxon>Magnoliopsida</taxon>
        <taxon>eudicotyledons</taxon>
        <taxon>Gunneridae</taxon>
        <taxon>Pentapetalae</taxon>
        <taxon>asterids</taxon>
        <taxon>lamiids</taxon>
        <taxon>Solanales</taxon>
        <taxon>Solanaceae</taxon>
        <taxon>Nicotianoideae</taxon>
        <taxon>Nicotianeae</taxon>
        <taxon>Nicotiana</taxon>
    </lineage>
</organism>
<dbReference type="RefSeq" id="XP_016478928.1">
    <property type="nucleotide sequence ID" value="XM_016623442.1"/>
</dbReference>
<feature type="domain" description="K-box" evidence="1">
    <location>
        <begin position="61"/>
        <end position="110"/>
    </location>
</feature>
<dbReference type="InterPro" id="IPR002487">
    <property type="entry name" value="TF_Kbox"/>
</dbReference>
<dbReference type="OrthoDB" id="1898716at2759"/>
<dbReference type="KEGG" id="nta:107800293"/>
<feature type="non-terminal residue" evidence="2">
    <location>
        <position position="1"/>
    </location>
</feature>
<dbReference type="PaxDb" id="4097-A0A1S4AR04"/>
<proteinExistence type="predicted"/>
<dbReference type="Pfam" id="PF01486">
    <property type="entry name" value="K-box"/>
    <property type="match status" value="1"/>
</dbReference>
<accession>A0A1S4AR04</accession>
<dbReference type="GO" id="GO:0000978">
    <property type="term" value="F:RNA polymerase II cis-regulatory region sequence-specific DNA binding"/>
    <property type="evidence" value="ECO:0000318"/>
    <property type="project" value="GO_Central"/>
</dbReference>
<sequence>SKRTYRAVETELQRVGGSGDGISTELQRCRCMKKIVDRYNDKVPDSSEFATVENVEEPDENTLKAEVAKLRHVTGRMMGKELEGMNFEELQKLEHKLTEGLLTVKNKKVNRYASLEQVLLELLEKSRLQCSGIFLFVFAWAHSRTRKENLPIAKFLLRECETGDANVRLRGGYPSRTRPSIRERDGL</sequence>
<dbReference type="GO" id="GO:0006357">
    <property type="term" value="P:regulation of transcription by RNA polymerase II"/>
    <property type="evidence" value="ECO:0000318"/>
    <property type="project" value="GO_Central"/>
</dbReference>